<dbReference type="GO" id="GO:0003677">
    <property type="term" value="F:DNA binding"/>
    <property type="evidence" value="ECO:0007669"/>
    <property type="project" value="InterPro"/>
</dbReference>
<dbReference type="STRING" id="264732.Moth_0282"/>
<dbReference type="CDD" id="cd00093">
    <property type="entry name" value="HTH_XRE"/>
    <property type="match status" value="1"/>
</dbReference>
<dbReference type="PROSITE" id="PS50943">
    <property type="entry name" value="HTH_CROC1"/>
    <property type="match status" value="1"/>
</dbReference>
<dbReference type="PATRIC" id="fig|264732.11.peg.301"/>
<dbReference type="HOGENOM" id="CLU_066192_54_0_9"/>
<gene>
    <name evidence="2" type="ordered locus">Moth_0282</name>
</gene>
<dbReference type="InterPro" id="IPR010982">
    <property type="entry name" value="Lambda_DNA-bd_dom_sf"/>
</dbReference>
<name>Q2RLS3_MOOTA</name>
<dbReference type="SUPFAM" id="SSF47413">
    <property type="entry name" value="lambda repressor-like DNA-binding domains"/>
    <property type="match status" value="1"/>
</dbReference>
<dbReference type="SMART" id="SM00530">
    <property type="entry name" value="HTH_XRE"/>
    <property type="match status" value="1"/>
</dbReference>
<feature type="domain" description="HTH cro/C1-type" evidence="1">
    <location>
        <begin position="9"/>
        <end position="63"/>
    </location>
</feature>
<dbReference type="Gene3D" id="1.10.260.40">
    <property type="entry name" value="lambda repressor-like DNA-binding domains"/>
    <property type="match status" value="1"/>
</dbReference>
<dbReference type="AlphaFoldDB" id="Q2RLS3"/>
<dbReference type="eggNOG" id="COG1813">
    <property type="taxonomic scope" value="Bacteria"/>
</dbReference>
<dbReference type="EMBL" id="CP000232">
    <property type="protein sequence ID" value="ABC18616.1"/>
    <property type="molecule type" value="Genomic_DNA"/>
</dbReference>
<dbReference type="Pfam" id="PF01381">
    <property type="entry name" value="HTH_3"/>
    <property type="match status" value="1"/>
</dbReference>
<organism evidence="2">
    <name type="scientific">Moorella thermoacetica (strain ATCC 39073 / JCM 9320)</name>
    <dbReference type="NCBI Taxonomy" id="264732"/>
    <lineage>
        <taxon>Bacteria</taxon>
        <taxon>Bacillati</taxon>
        <taxon>Bacillota</taxon>
        <taxon>Clostridia</taxon>
        <taxon>Neomoorellales</taxon>
        <taxon>Neomoorellaceae</taxon>
        <taxon>Neomoorella</taxon>
    </lineage>
</organism>
<protein>
    <submittedName>
        <fullName evidence="2">Transcriptional regulator, XRE family</fullName>
    </submittedName>
</protein>
<reference evidence="2" key="1">
    <citation type="submission" date="2005-12" db="EMBL/GenBank/DDBJ databases">
        <title>Complete sequence of Moorella thermoacetica ATCC 39073.</title>
        <authorList>
            <consortium name="US DOE Joint Genome Institute"/>
            <person name="Copeland A."/>
            <person name="Lucas S."/>
            <person name="Lapidus A."/>
            <person name="Barry K."/>
            <person name="Detter J.C."/>
            <person name="Glavina T."/>
            <person name="Hammon N."/>
            <person name="Israni S."/>
            <person name="Pitluck S."/>
            <person name="Chertkov O."/>
            <person name="Saunders E.H."/>
            <person name="Brettin T."/>
            <person name="Bruce D."/>
            <person name="Han C."/>
            <person name="Tapia R."/>
            <person name="Gilna P."/>
            <person name="Schmutz J."/>
            <person name="Larimer F."/>
            <person name="Land M."/>
            <person name="Kyrpides N."/>
            <person name="Anderson I."/>
            <person name="Richardson P."/>
            <person name="Ragsdale S."/>
        </authorList>
    </citation>
    <scope>NUCLEOTIDE SEQUENCE</scope>
    <source>
        <strain evidence="2">ATCC 39073</strain>
    </source>
</reference>
<dbReference type="InterPro" id="IPR001387">
    <property type="entry name" value="Cro/C1-type_HTH"/>
</dbReference>
<dbReference type="EnsemblBacteria" id="ABC18616">
    <property type="protein sequence ID" value="ABC18616"/>
    <property type="gene ID" value="Moth_0282"/>
</dbReference>
<dbReference type="OrthoDB" id="428540at2"/>
<accession>Q2RLS3</accession>
<evidence type="ECO:0000313" key="2">
    <source>
        <dbReference type="EMBL" id="ABC18616.1"/>
    </source>
</evidence>
<sequence>MCTMKRQRLIEARKSTGLSSKQLAQQLGISKAMVVSLENCHCNPSWEVAQRLEQFFGIPASQLLVVDYEQDRRTGTQPENVI</sequence>
<dbReference type="KEGG" id="mta:Moth_0282"/>
<evidence type="ECO:0000259" key="1">
    <source>
        <dbReference type="PROSITE" id="PS50943"/>
    </source>
</evidence>
<proteinExistence type="predicted"/>